<reference evidence="3" key="1">
    <citation type="submission" date="2017-01" db="EMBL/GenBank/DDBJ databases">
        <authorList>
            <person name="Varghese N."/>
            <person name="Submissions S."/>
        </authorList>
    </citation>
    <scope>NUCLEOTIDE SEQUENCE [LARGE SCALE GENOMIC DNA]</scope>
    <source>
        <strain evidence="3">type strain: HArc-</strain>
    </source>
</reference>
<protein>
    <recommendedName>
        <fullName evidence="1">DUF7129 domain-containing protein</fullName>
    </recommendedName>
</protein>
<evidence type="ECO:0000313" key="2">
    <source>
        <dbReference type="EMBL" id="SIR87457.1"/>
    </source>
</evidence>
<dbReference type="EMBL" id="FTNR01000004">
    <property type="protein sequence ID" value="SIR87457.1"/>
    <property type="molecule type" value="Genomic_DNA"/>
</dbReference>
<gene>
    <name evidence="2" type="ORF">SAMN05421752_104104</name>
</gene>
<dbReference type="Proteomes" id="UP000185936">
    <property type="component" value="Unassembled WGS sequence"/>
</dbReference>
<sequence>MSVVEPLEYECVVCGRRETVADALLGSCRRCGGEMRNVELIRE</sequence>
<proteinExistence type="predicted"/>
<dbReference type="RefSeq" id="WP_143823874.1">
    <property type="nucleotide sequence ID" value="NZ_FTNR01000004.1"/>
</dbReference>
<dbReference type="NCBIfam" id="NF033497">
    <property type="entry name" value="rubre_like_arch"/>
    <property type="match status" value="1"/>
</dbReference>
<dbReference type="AlphaFoldDB" id="A0A1N7EHA7"/>
<dbReference type="InterPro" id="IPR055553">
    <property type="entry name" value="DUF7129"/>
</dbReference>
<evidence type="ECO:0000313" key="3">
    <source>
        <dbReference type="Proteomes" id="UP000185936"/>
    </source>
</evidence>
<organism evidence="2 3">
    <name type="scientific">Natronorubrum thiooxidans</name>
    <dbReference type="NCBI Taxonomy" id="308853"/>
    <lineage>
        <taxon>Archaea</taxon>
        <taxon>Methanobacteriati</taxon>
        <taxon>Methanobacteriota</taxon>
        <taxon>Stenosarchaea group</taxon>
        <taxon>Halobacteria</taxon>
        <taxon>Halobacteriales</taxon>
        <taxon>Natrialbaceae</taxon>
        <taxon>Natronorubrum</taxon>
    </lineage>
</organism>
<name>A0A1N7EHA7_9EURY</name>
<evidence type="ECO:0000259" key="1">
    <source>
        <dbReference type="Pfam" id="PF23455"/>
    </source>
</evidence>
<feature type="domain" description="DUF7129" evidence="1">
    <location>
        <begin position="8"/>
        <end position="43"/>
    </location>
</feature>
<dbReference type="Pfam" id="PF23455">
    <property type="entry name" value="DUF7129"/>
    <property type="match status" value="1"/>
</dbReference>
<keyword evidence="3" id="KW-1185">Reference proteome</keyword>
<accession>A0A1N7EHA7</accession>
<dbReference type="OrthoDB" id="280213at2157"/>